<protein>
    <submittedName>
        <fullName evidence="1">Uncharacterized protein</fullName>
    </submittedName>
</protein>
<keyword evidence="2" id="KW-1185">Reference proteome</keyword>
<sequence>MQYQTNCYIDSLDETYRDAVAHTIRLLLLDIEKEKRVKIGENYILSNIVEKDIRKLDHFTIKYAINKFKKISQSINIKNTISYLKTCIYNAINEKKIELDATLRYEGIV</sequence>
<proteinExistence type="predicted"/>
<dbReference type="Proteomes" id="UP000724672">
    <property type="component" value="Unassembled WGS sequence"/>
</dbReference>
<evidence type="ECO:0000313" key="1">
    <source>
        <dbReference type="EMBL" id="MBS4539581.1"/>
    </source>
</evidence>
<gene>
    <name evidence="1" type="ORF">GOQ27_13990</name>
</gene>
<name>A0A942V0D3_9FIRM</name>
<dbReference type="AlphaFoldDB" id="A0A942V0D3"/>
<organism evidence="1 2">
    <name type="scientific">Anaeromonas frigoriresistens</name>
    <dbReference type="NCBI Taxonomy" id="2683708"/>
    <lineage>
        <taxon>Bacteria</taxon>
        <taxon>Bacillati</taxon>
        <taxon>Bacillota</taxon>
        <taxon>Tissierellia</taxon>
        <taxon>Tissierellales</taxon>
        <taxon>Thermohalobacteraceae</taxon>
        <taxon>Anaeromonas</taxon>
    </lineage>
</organism>
<reference evidence="1" key="1">
    <citation type="submission" date="2019-12" db="EMBL/GenBank/DDBJ databases">
        <title>Clostridiaceae gen. nov. sp. nov., isolated from sediment in Xinjiang, China.</title>
        <authorList>
            <person name="Zhang R."/>
        </authorList>
    </citation>
    <scope>NUCLEOTIDE SEQUENCE</scope>
    <source>
        <strain evidence="1">D2Q-11</strain>
    </source>
</reference>
<accession>A0A942V0D3</accession>
<evidence type="ECO:0000313" key="2">
    <source>
        <dbReference type="Proteomes" id="UP000724672"/>
    </source>
</evidence>
<dbReference type="RefSeq" id="WP_203367506.1">
    <property type="nucleotide sequence ID" value="NZ_WSFT01000053.1"/>
</dbReference>
<comment type="caution">
    <text evidence="1">The sequence shown here is derived from an EMBL/GenBank/DDBJ whole genome shotgun (WGS) entry which is preliminary data.</text>
</comment>
<dbReference type="EMBL" id="WSFT01000053">
    <property type="protein sequence ID" value="MBS4539581.1"/>
    <property type="molecule type" value="Genomic_DNA"/>
</dbReference>